<dbReference type="Proteomes" id="UP001224418">
    <property type="component" value="Unassembled WGS sequence"/>
</dbReference>
<evidence type="ECO:0000256" key="10">
    <source>
        <dbReference type="ARBA" id="ARBA00030399"/>
    </source>
</evidence>
<dbReference type="InterPro" id="IPR054728">
    <property type="entry name" value="RsmB-like_ferredoxin"/>
</dbReference>
<proteinExistence type="inferred from homology"/>
<protein>
    <recommendedName>
        <fullName evidence="3">16S rRNA (cytosine(967)-C(5))-methyltransferase</fullName>
        <ecNumber evidence="3">2.1.1.176</ecNumber>
    </recommendedName>
    <alternativeName>
        <fullName evidence="10">16S rRNA m5C967 methyltransferase</fullName>
    </alternativeName>
    <alternativeName>
        <fullName evidence="11">rRNA (cytosine-C(5)-)-methyltransferase RsmB</fullName>
    </alternativeName>
</protein>
<keyword evidence="7 13" id="KW-0808">Transferase</keyword>
<keyword evidence="5" id="KW-0698">rRNA processing</keyword>
<dbReference type="InterPro" id="IPR029063">
    <property type="entry name" value="SAM-dependent_MTases_sf"/>
</dbReference>
<feature type="active site" description="Nucleophile" evidence="13">
    <location>
        <position position="380"/>
    </location>
</feature>
<keyword evidence="9 13" id="KW-0694">RNA-binding</keyword>
<dbReference type="InterPro" id="IPR023267">
    <property type="entry name" value="RCMT"/>
</dbReference>
<dbReference type="EC" id="2.1.1.176" evidence="3"/>
<feature type="binding site" evidence="13">
    <location>
        <position position="282"/>
    </location>
    <ligand>
        <name>S-adenosyl-L-methionine</name>
        <dbReference type="ChEBI" id="CHEBI:59789"/>
    </ligand>
</feature>
<evidence type="ECO:0000256" key="4">
    <source>
        <dbReference type="ARBA" id="ARBA00022490"/>
    </source>
</evidence>
<evidence type="ECO:0000256" key="6">
    <source>
        <dbReference type="ARBA" id="ARBA00022603"/>
    </source>
</evidence>
<dbReference type="GO" id="GO:0032259">
    <property type="term" value="P:methylation"/>
    <property type="evidence" value="ECO:0007669"/>
    <property type="project" value="UniProtKB-KW"/>
</dbReference>
<keyword evidence="6 13" id="KW-0489">Methyltransferase</keyword>
<evidence type="ECO:0000256" key="3">
    <source>
        <dbReference type="ARBA" id="ARBA00012140"/>
    </source>
</evidence>
<evidence type="ECO:0000256" key="9">
    <source>
        <dbReference type="ARBA" id="ARBA00022884"/>
    </source>
</evidence>
<evidence type="ECO:0000313" key="15">
    <source>
        <dbReference type="EMBL" id="MDQ0478994.1"/>
    </source>
</evidence>
<dbReference type="EMBL" id="JAUSWN010000004">
    <property type="protein sequence ID" value="MDQ0478994.1"/>
    <property type="molecule type" value="Genomic_DNA"/>
</dbReference>
<dbReference type="RefSeq" id="WP_307355138.1">
    <property type="nucleotide sequence ID" value="NZ_BAAACJ010000041.1"/>
</dbReference>
<dbReference type="CDD" id="cd02440">
    <property type="entry name" value="AdoMet_MTases"/>
    <property type="match status" value="1"/>
</dbReference>
<dbReference type="PANTHER" id="PTHR22807">
    <property type="entry name" value="NOP2 YEAST -RELATED NOL1/NOP2/FMU SUN DOMAIN-CONTAINING"/>
    <property type="match status" value="1"/>
</dbReference>
<dbReference type="NCBIfam" id="NF011494">
    <property type="entry name" value="PRK14902.1"/>
    <property type="match status" value="1"/>
</dbReference>
<dbReference type="InterPro" id="IPR049560">
    <property type="entry name" value="MeTrfase_RsmB-F_NOP2_cat"/>
</dbReference>
<dbReference type="InterPro" id="IPR006027">
    <property type="entry name" value="NusB_RsmB_TIM44"/>
</dbReference>
<dbReference type="Gene3D" id="1.10.940.10">
    <property type="entry name" value="NusB-like"/>
    <property type="match status" value="1"/>
</dbReference>
<gene>
    <name evidence="15" type="ORF">QOZ93_000722</name>
</gene>
<evidence type="ECO:0000256" key="7">
    <source>
        <dbReference type="ARBA" id="ARBA00022679"/>
    </source>
</evidence>
<evidence type="ECO:0000256" key="11">
    <source>
        <dbReference type="ARBA" id="ARBA00031088"/>
    </source>
</evidence>
<dbReference type="Pfam" id="PF01029">
    <property type="entry name" value="NusB"/>
    <property type="match status" value="1"/>
</dbReference>
<comment type="catalytic activity">
    <reaction evidence="12">
        <text>cytidine(967) in 16S rRNA + S-adenosyl-L-methionine = 5-methylcytidine(967) in 16S rRNA + S-adenosyl-L-homocysteine + H(+)</text>
        <dbReference type="Rhea" id="RHEA:42748"/>
        <dbReference type="Rhea" id="RHEA-COMP:10219"/>
        <dbReference type="Rhea" id="RHEA-COMP:10220"/>
        <dbReference type="ChEBI" id="CHEBI:15378"/>
        <dbReference type="ChEBI" id="CHEBI:57856"/>
        <dbReference type="ChEBI" id="CHEBI:59789"/>
        <dbReference type="ChEBI" id="CHEBI:74483"/>
        <dbReference type="ChEBI" id="CHEBI:82748"/>
        <dbReference type="EC" id="2.1.1.176"/>
    </reaction>
</comment>
<dbReference type="PRINTS" id="PR02008">
    <property type="entry name" value="RCMTFAMILY"/>
</dbReference>
<dbReference type="Gene3D" id="3.30.70.1170">
    <property type="entry name" value="Sun protein, domain 3"/>
    <property type="match status" value="1"/>
</dbReference>
<dbReference type="Pfam" id="PF01189">
    <property type="entry name" value="Methyltr_RsmB-F"/>
    <property type="match status" value="1"/>
</dbReference>
<accession>A0ABU0JPL3</accession>
<feature type="binding site" evidence="13">
    <location>
        <begin position="258"/>
        <end position="264"/>
    </location>
    <ligand>
        <name>S-adenosyl-L-methionine</name>
        <dbReference type="ChEBI" id="CHEBI:59789"/>
    </ligand>
</feature>
<evidence type="ECO:0000256" key="1">
    <source>
        <dbReference type="ARBA" id="ARBA00002724"/>
    </source>
</evidence>
<name>A0ABU0JPL3_HATLI</name>
<organism evidence="15 16">
    <name type="scientific">Hathewaya limosa</name>
    <name type="common">Clostridium limosum</name>
    <dbReference type="NCBI Taxonomy" id="1536"/>
    <lineage>
        <taxon>Bacteria</taxon>
        <taxon>Bacillati</taxon>
        <taxon>Bacillota</taxon>
        <taxon>Clostridia</taxon>
        <taxon>Eubacteriales</taxon>
        <taxon>Clostridiaceae</taxon>
        <taxon>Hathewaya</taxon>
    </lineage>
</organism>
<dbReference type="Pfam" id="PF22458">
    <property type="entry name" value="RsmF-B_ferredox"/>
    <property type="match status" value="1"/>
</dbReference>
<evidence type="ECO:0000256" key="5">
    <source>
        <dbReference type="ARBA" id="ARBA00022552"/>
    </source>
</evidence>
<comment type="subcellular location">
    <subcellularLocation>
        <location evidence="2">Cytoplasm</location>
    </subcellularLocation>
</comment>
<dbReference type="InterPro" id="IPR001678">
    <property type="entry name" value="MeTrfase_RsmB-F_NOP2_dom"/>
</dbReference>
<dbReference type="SUPFAM" id="SSF53335">
    <property type="entry name" value="S-adenosyl-L-methionine-dependent methyltransferases"/>
    <property type="match status" value="1"/>
</dbReference>
<dbReference type="Gene3D" id="3.40.50.150">
    <property type="entry name" value="Vaccinia Virus protein VP39"/>
    <property type="match status" value="1"/>
</dbReference>
<evidence type="ECO:0000256" key="8">
    <source>
        <dbReference type="ARBA" id="ARBA00022691"/>
    </source>
</evidence>
<reference evidence="15 16" key="1">
    <citation type="submission" date="2023-07" db="EMBL/GenBank/DDBJ databases">
        <title>Genomic Encyclopedia of Type Strains, Phase IV (KMG-IV): sequencing the most valuable type-strain genomes for metagenomic binning, comparative biology and taxonomic classification.</title>
        <authorList>
            <person name="Goeker M."/>
        </authorList>
    </citation>
    <scope>NUCLEOTIDE SEQUENCE [LARGE SCALE GENOMIC DNA]</scope>
    <source>
        <strain evidence="15 16">DSM 1400</strain>
    </source>
</reference>
<dbReference type="InterPro" id="IPR035926">
    <property type="entry name" value="NusB-like_sf"/>
</dbReference>
<dbReference type="InterPro" id="IPR004573">
    <property type="entry name" value="rRNA_ssu_MeTfrase_B"/>
</dbReference>
<feature type="binding site" evidence="13">
    <location>
        <position position="309"/>
    </location>
    <ligand>
        <name>S-adenosyl-L-methionine</name>
        <dbReference type="ChEBI" id="CHEBI:59789"/>
    </ligand>
</feature>
<dbReference type="PROSITE" id="PS51686">
    <property type="entry name" value="SAM_MT_RSMB_NOP"/>
    <property type="match status" value="1"/>
</dbReference>
<evidence type="ECO:0000256" key="13">
    <source>
        <dbReference type="PROSITE-ProRule" id="PRU01023"/>
    </source>
</evidence>
<comment type="caution">
    <text evidence="15">The sequence shown here is derived from an EMBL/GenBank/DDBJ whole genome shotgun (WGS) entry which is preliminary data.</text>
</comment>
<dbReference type="PANTHER" id="PTHR22807:SF53">
    <property type="entry name" value="RIBOSOMAL RNA SMALL SUBUNIT METHYLTRANSFERASE B-RELATED"/>
    <property type="match status" value="1"/>
</dbReference>
<comment type="function">
    <text evidence="1">Specifically methylates the cytosine at position 967 (m5C967) of 16S rRNA.</text>
</comment>
<dbReference type="SUPFAM" id="SSF48013">
    <property type="entry name" value="NusB-like"/>
    <property type="match status" value="1"/>
</dbReference>
<feature type="domain" description="SAM-dependent MTase RsmB/NOP-type" evidence="14">
    <location>
        <begin position="168"/>
        <end position="441"/>
    </location>
</feature>
<comment type="similarity">
    <text evidence="13">Belongs to the class I-like SAM-binding methyltransferase superfamily. RsmB/NOP family.</text>
</comment>
<evidence type="ECO:0000256" key="12">
    <source>
        <dbReference type="ARBA" id="ARBA00047283"/>
    </source>
</evidence>
<keyword evidence="4" id="KW-0963">Cytoplasm</keyword>
<feature type="binding site" evidence="13">
    <location>
        <position position="327"/>
    </location>
    <ligand>
        <name>S-adenosyl-L-methionine</name>
        <dbReference type="ChEBI" id="CHEBI:59789"/>
    </ligand>
</feature>
<sequence length="441" mass="50496">MNSREVAIEVINLVIYKKAYSNITLNTYLNKYDFKREDKALITEIVYGTLKYKGLIDEILNYFLREGVGSIDSYVLTILRTSIYQFKYLDKIPDFAIVNEAVNICKKHRGVKESKLVNGVLRNYMRKGEPRLKANGSIDGKLALQYSFPKWMINLFIEQYGEKQAIEILKGLNERPALTVRVNALKGDYEDTLEKLFQEGYDVEESDVCPEGIIIKKGSSIEKNKLFREGFITVQDESAMLTAPLMDIEKGSKVMDLCSAPGGKTTHMAEIMDNEGEILAFDIHEHKIKLIEQNAKRLGIDIIKASIKDAEEYDETYKEWADAVLADVPCSGLGIIRKKPEIKWNKKERELNELTRIQYTILQNAAGYVKSGGEIIYSTCTLNKKENEDIVNSFIKENPEFKIEPVFIGKSDNILYDKKGYLTILPNKYMDGFFLCKIRKQ</sequence>
<keyword evidence="8 13" id="KW-0949">S-adenosyl-L-methionine</keyword>
<keyword evidence="16" id="KW-1185">Reference proteome</keyword>
<evidence type="ECO:0000313" key="16">
    <source>
        <dbReference type="Proteomes" id="UP001224418"/>
    </source>
</evidence>
<evidence type="ECO:0000259" key="14">
    <source>
        <dbReference type="PROSITE" id="PS51686"/>
    </source>
</evidence>
<dbReference type="GO" id="GO:0008168">
    <property type="term" value="F:methyltransferase activity"/>
    <property type="evidence" value="ECO:0007669"/>
    <property type="project" value="UniProtKB-KW"/>
</dbReference>
<dbReference type="NCBIfam" id="TIGR00563">
    <property type="entry name" value="rsmB"/>
    <property type="match status" value="1"/>
</dbReference>
<evidence type="ECO:0000256" key="2">
    <source>
        <dbReference type="ARBA" id="ARBA00004496"/>
    </source>
</evidence>